<dbReference type="EMBL" id="CAJNNV010025097">
    <property type="protein sequence ID" value="CAE8612205.1"/>
    <property type="molecule type" value="Genomic_DNA"/>
</dbReference>
<dbReference type="OrthoDB" id="186626at2759"/>
<comment type="caution">
    <text evidence="1">The sequence shown here is derived from an EMBL/GenBank/DDBJ whole genome shotgun (WGS) entry which is preliminary data.</text>
</comment>
<dbReference type="EMBL" id="CAJNNW010035456">
    <property type="protein sequence ID" value="CAE8727871.1"/>
    <property type="molecule type" value="Genomic_DNA"/>
</dbReference>
<keyword evidence="3" id="KW-1185">Reference proteome</keyword>
<evidence type="ECO:0000313" key="3">
    <source>
        <dbReference type="Proteomes" id="UP000654075"/>
    </source>
</evidence>
<gene>
    <name evidence="1" type="ORF">PGLA1383_LOCUS30002</name>
    <name evidence="2" type="ORF">PGLA2088_LOCUS44947</name>
</gene>
<protein>
    <recommendedName>
        <fullName evidence="4">Class I SAM-dependent methyltransferase</fullName>
    </recommendedName>
</protein>
<dbReference type="InterPro" id="IPR029063">
    <property type="entry name" value="SAM-dependent_MTases_sf"/>
</dbReference>
<name>A0A813FCH2_POLGL</name>
<dbReference type="OMA" id="CWDLVFT"/>
<reference evidence="1" key="1">
    <citation type="submission" date="2021-02" db="EMBL/GenBank/DDBJ databases">
        <authorList>
            <person name="Dougan E. K."/>
            <person name="Rhodes N."/>
            <person name="Thang M."/>
            <person name="Chan C."/>
        </authorList>
    </citation>
    <scope>NUCLEOTIDE SEQUENCE</scope>
</reference>
<dbReference type="Pfam" id="PF13578">
    <property type="entry name" value="Methyltransf_24"/>
    <property type="match status" value="1"/>
</dbReference>
<organism evidence="1 3">
    <name type="scientific">Polarella glacialis</name>
    <name type="common">Dinoflagellate</name>
    <dbReference type="NCBI Taxonomy" id="89957"/>
    <lineage>
        <taxon>Eukaryota</taxon>
        <taxon>Sar</taxon>
        <taxon>Alveolata</taxon>
        <taxon>Dinophyceae</taxon>
        <taxon>Suessiales</taxon>
        <taxon>Suessiaceae</taxon>
        <taxon>Polarella</taxon>
    </lineage>
</organism>
<accession>A0A813FCH2</accession>
<dbReference type="AlphaFoldDB" id="A0A813FCH2"/>
<dbReference type="PANTHER" id="PTHR37909:SF1">
    <property type="entry name" value="S-ADENOSYL-L-METHIONINE-DEPENDENT METHYLTRANSFERASES SUPERFAMILY PROTEIN"/>
    <property type="match status" value="1"/>
</dbReference>
<dbReference type="PANTHER" id="PTHR37909">
    <property type="entry name" value="S-ADENOSYL-L-METHIONINE-DEPENDENT METHYLTRANSFERASES SUPERFAMILY PROTEIN"/>
    <property type="match status" value="1"/>
</dbReference>
<dbReference type="SUPFAM" id="SSF53335">
    <property type="entry name" value="S-adenosyl-L-methionine-dependent methyltransferases"/>
    <property type="match status" value="1"/>
</dbReference>
<dbReference type="Proteomes" id="UP000654075">
    <property type="component" value="Unassembled WGS sequence"/>
</dbReference>
<sequence length="377" mass="41132">MAMAQPSRCAQRRRRQPHRLERLAAMMALSASIPVAAAEVVSGRPMVARTLVEELFLGNDPMLHSSVKLGSRELNMAPQEGMTHVSSKDIDMVLAFAPQPVTFWLELGSFEGGSAILTARQAAAHSPETSVVAVDTFLGDTRVLWERPREERQLLLRPDGTISLFDRFRANVRRAGVAERVLPLPATSLVALKLFASLAQRGVVPPPQVIYLDSAHEEGESLLELRLAWQALAPGGILFGDDWVLPESKDGAGAADLAMNDGAVQRDVLRFAAEVEADLDDEFGPRVQPMRTLGRARPGLFVSYLSFQWFMRKLPHVTTKQRAASKSAGAAADAGFDCWSDGFQPGDCCNEAKFGKGGSAKCWDLVFTFDRCCPGRV</sequence>
<evidence type="ECO:0000313" key="1">
    <source>
        <dbReference type="EMBL" id="CAE8612205.1"/>
    </source>
</evidence>
<proteinExistence type="predicted"/>
<dbReference type="Proteomes" id="UP000626109">
    <property type="component" value="Unassembled WGS sequence"/>
</dbReference>
<evidence type="ECO:0000313" key="2">
    <source>
        <dbReference type="EMBL" id="CAE8727871.1"/>
    </source>
</evidence>
<dbReference type="Gene3D" id="3.40.50.150">
    <property type="entry name" value="Vaccinia Virus protein VP39"/>
    <property type="match status" value="1"/>
</dbReference>
<evidence type="ECO:0008006" key="4">
    <source>
        <dbReference type="Google" id="ProtNLM"/>
    </source>
</evidence>